<evidence type="ECO:0000256" key="5">
    <source>
        <dbReference type="ARBA" id="ARBA00022553"/>
    </source>
</evidence>
<dbReference type="Proteomes" id="UP000605201">
    <property type="component" value="Unassembled WGS sequence"/>
</dbReference>
<evidence type="ECO:0000256" key="2">
    <source>
        <dbReference type="ARBA" id="ARBA00004236"/>
    </source>
</evidence>
<dbReference type="EC" id="2.7.13.3" evidence="3"/>
<comment type="subcellular location">
    <subcellularLocation>
        <location evidence="2">Cell membrane</location>
    </subcellularLocation>
</comment>
<dbReference type="SMART" id="SM00388">
    <property type="entry name" value="HisKA"/>
    <property type="match status" value="1"/>
</dbReference>
<name>A0A8J6P295_9BACT</name>
<dbReference type="FunFam" id="3.30.565.10:FF:000023">
    <property type="entry name" value="PAS domain-containing sensor histidine kinase"/>
    <property type="match status" value="1"/>
</dbReference>
<dbReference type="SUPFAM" id="SSF47384">
    <property type="entry name" value="Homodimeric domain of signal transducing histidine kinase"/>
    <property type="match status" value="1"/>
</dbReference>
<dbReference type="SUPFAM" id="SSF55874">
    <property type="entry name" value="ATPase domain of HSP90 chaperone/DNA topoisomerase II/histidine kinase"/>
    <property type="match status" value="1"/>
</dbReference>
<feature type="transmembrane region" description="Helical" evidence="13">
    <location>
        <begin position="7"/>
        <end position="25"/>
    </location>
</feature>
<sequence length="549" mass="63335">MLHLKKLFPFFAFLIFGSIAVLLWHNQNRHEKELVLRHTETSAEQIRIRIEGLMNARMASLELLAERWVERVPPDFSQKRFSEFAEMFYSHYPGFMGINWIDPAGVVRWVFPQSSNERVIDKPIFEPRVARVQKKIQILHTDQSIVTPCAELIQGGLGYNTFLPLVYAGKIQGYLNGVFQVKRIVDICLAKDIFEDFWVRLYETDRLVYTNEKQSDGKLKKNGLRVLRKIQFPGKIWTLDLVPKAIIYPSRTAWKVIVLGFGLLLSATLALLLHLLLERMQMYRQARDQALQEVSERKRTEKALIENEKKLEATLAELADKNTELETFVYSVSHDLKTPIVTIEGFIGALREDFGDLIDEKAEKYLNYMSDASRKMELLINDLLYLSRIGRLPERRYEFSFDDLIKKVLNTLQPHIDESGVTLNVEKGLPLIYGEIERLSQVMENLLSNAVKYMGKENPAPRIDVGAIEQGGQKVFFVRDNGIGIEKNYYQKIFEIFQRLPSGKKIGEGTGVGLTIVKRIVEHHGGKVWLESELEKGTTFFFTLKDKET</sequence>
<evidence type="ECO:0000256" key="13">
    <source>
        <dbReference type="SAM" id="Phobius"/>
    </source>
</evidence>
<dbReference type="PANTHER" id="PTHR42878">
    <property type="entry name" value="TWO-COMPONENT HISTIDINE KINASE"/>
    <property type="match status" value="1"/>
</dbReference>
<dbReference type="GO" id="GO:0005524">
    <property type="term" value="F:ATP binding"/>
    <property type="evidence" value="ECO:0007669"/>
    <property type="project" value="UniProtKB-KW"/>
</dbReference>
<keyword evidence="9" id="KW-0067">ATP-binding</keyword>
<keyword evidence="11 13" id="KW-0472">Membrane</keyword>
<organism evidence="15 16">
    <name type="scientific">Candidatus Desulfatibia vada</name>
    <dbReference type="NCBI Taxonomy" id="2841696"/>
    <lineage>
        <taxon>Bacteria</taxon>
        <taxon>Pseudomonadati</taxon>
        <taxon>Thermodesulfobacteriota</taxon>
        <taxon>Desulfobacteria</taxon>
        <taxon>Desulfobacterales</taxon>
        <taxon>Desulfobacterales incertae sedis</taxon>
        <taxon>Candidatus Desulfatibia</taxon>
    </lineage>
</organism>
<dbReference type="Gene3D" id="1.10.287.130">
    <property type="match status" value="1"/>
</dbReference>
<keyword evidence="10" id="KW-0902">Two-component regulatory system</keyword>
<evidence type="ECO:0000256" key="1">
    <source>
        <dbReference type="ARBA" id="ARBA00000085"/>
    </source>
</evidence>
<feature type="coiled-coil region" evidence="12">
    <location>
        <begin position="273"/>
        <end position="321"/>
    </location>
</feature>
<dbReference type="GO" id="GO:0000155">
    <property type="term" value="F:phosphorelay sensor kinase activity"/>
    <property type="evidence" value="ECO:0007669"/>
    <property type="project" value="InterPro"/>
</dbReference>
<dbReference type="InterPro" id="IPR036097">
    <property type="entry name" value="HisK_dim/P_sf"/>
</dbReference>
<evidence type="ECO:0000313" key="16">
    <source>
        <dbReference type="Proteomes" id="UP000605201"/>
    </source>
</evidence>
<dbReference type="InterPro" id="IPR004358">
    <property type="entry name" value="Sig_transdc_His_kin-like_C"/>
</dbReference>
<dbReference type="InterPro" id="IPR003661">
    <property type="entry name" value="HisK_dim/P_dom"/>
</dbReference>
<evidence type="ECO:0000259" key="14">
    <source>
        <dbReference type="PROSITE" id="PS50109"/>
    </source>
</evidence>
<evidence type="ECO:0000313" key="15">
    <source>
        <dbReference type="EMBL" id="MBC8431817.1"/>
    </source>
</evidence>
<keyword evidence="4" id="KW-1003">Cell membrane</keyword>
<dbReference type="Pfam" id="PF00512">
    <property type="entry name" value="HisKA"/>
    <property type="match status" value="1"/>
</dbReference>
<dbReference type="PRINTS" id="PR00344">
    <property type="entry name" value="BCTRLSENSOR"/>
</dbReference>
<dbReference type="EMBL" id="JACNIG010000181">
    <property type="protein sequence ID" value="MBC8431817.1"/>
    <property type="molecule type" value="Genomic_DNA"/>
</dbReference>
<evidence type="ECO:0000256" key="3">
    <source>
        <dbReference type="ARBA" id="ARBA00012438"/>
    </source>
</evidence>
<dbReference type="SMART" id="SM00387">
    <property type="entry name" value="HATPase_c"/>
    <property type="match status" value="1"/>
</dbReference>
<evidence type="ECO:0000256" key="7">
    <source>
        <dbReference type="ARBA" id="ARBA00022741"/>
    </source>
</evidence>
<evidence type="ECO:0000256" key="9">
    <source>
        <dbReference type="ARBA" id="ARBA00022840"/>
    </source>
</evidence>
<dbReference type="PROSITE" id="PS50109">
    <property type="entry name" value="HIS_KIN"/>
    <property type="match status" value="1"/>
</dbReference>
<evidence type="ECO:0000256" key="8">
    <source>
        <dbReference type="ARBA" id="ARBA00022777"/>
    </source>
</evidence>
<keyword evidence="7" id="KW-0547">Nucleotide-binding</keyword>
<keyword evidence="8" id="KW-0418">Kinase</keyword>
<dbReference type="InterPro" id="IPR005467">
    <property type="entry name" value="His_kinase_dom"/>
</dbReference>
<comment type="catalytic activity">
    <reaction evidence="1">
        <text>ATP + protein L-histidine = ADP + protein N-phospho-L-histidine.</text>
        <dbReference type="EC" id="2.7.13.3"/>
    </reaction>
</comment>
<dbReference type="GO" id="GO:0007234">
    <property type="term" value="P:osmosensory signaling via phosphorelay pathway"/>
    <property type="evidence" value="ECO:0007669"/>
    <property type="project" value="TreeGrafter"/>
</dbReference>
<dbReference type="InterPro" id="IPR036890">
    <property type="entry name" value="HATPase_C_sf"/>
</dbReference>
<dbReference type="Gene3D" id="3.30.565.10">
    <property type="entry name" value="Histidine kinase-like ATPase, C-terminal domain"/>
    <property type="match status" value="1"/>
</dbReference>
<dbReference type="PANTHER" id="PTHR42878:SF15">
    <property type="entry name" value="BACTERIOPHYTOCHROME"/>
    <property type="match status" value="1"/>
</dbReference>
<dbReference type="CDD" id="cd00082">
    <property type="entry name" value="HisKA"/>
    <property type="match status" value="1"/>
</dbReference>
<protein>
    <recommendedName>
        <fullName evidence="3">histidine kinase</fullName>
        <ecNumber evidence="3">2.7.13.3</ecNumber>
    </recommendedName>
</protein>
<keyword evidence="13" id="KW-1133">Transmembrane helix</keyword>
<keyword evidence="5" id="KW-0597">Phosphoprotein</keyword>
<evidence type="ECO:0000256" key="11">
    <source>
        <dbReference type="ARBA" id="ARBA00023136"/>
    </source>
</evidence>
<reference evidence="15 16" key="1">
    <citation type="submission" date="2020-08" db="EMBL/GenBank/DDBJ databases">
        <title>Bridging the membrane lipid divide: bacteria of the FCB group superphylum have the potential to synthesize archaeal ether lipids.</title>
        <authorList>
            <person name="Villanueva L."/>
            <person name="Von Meijenfeldt F.A.B."/>
            <person name="Westbye A.B."/>
            <person name="Yadav S."/>
            <person name="Hopmans E.C."/>
            <person name="Dutilh B.E."/>
            <person name="Sinninghe Damste J.S."/>
        </authorList>
    </citation>
    <scope>NUCLEOTIDE SEQUENCE [LARGE SCALE GENOMIC DNA]</scope>
    <source>
        <strain evidence="15">NIOZ-UU17</strain>
    </source>
</reference>
<dbReference type="Pfam" id="PF02518">
    <property type="entry name" value="HATPase_c"/>
    <property type="match status" value="1"/>
</dbReference>
<dbReference type="GO" id="GO:0005886">
    <property type="term" value="C:plasma membrane"/>
    <property type="evidence" value="ECO:0007669"/>
    <property type="project" value="UniProtKB-SubCell"/>
</dbReference>
<dbReference type="GO" id="GO:0030295">
    <property type="term" value="F:protein kinase activator activity"/>
    <property type="evidence" value="ECO:0007669"/>
    <property type="project" value="TreeGrafter"/>
</dbReference>
<dbReference type="InterPro" id="IPR050351">
    <property type="entry name" value="BphY/WalK/GraS-like"/>
</dbReference>
<evidence type="ECO:0000256" key="4">
    <source>
        <dbReference type="ARBA" id="ARBA00022475"/>
    </source>
</evidence>
<dbReference type="AlphaFoldDB" id="A0A8J6P295"/>
<proteinExistence type="predicted"/>
<evidence type="ECO:0000256" key="6">
    <source>
        <dbReference type="ARBA" id="ARBA00022679"/>
    </source>
</evidence>
<feature type="domain" description="Histidine kinase" evidence="14">
    <location>
        <begin position="331"/>
        <end position="548"/>
    </location>
</feature>
<gene>
    <name evidence="15" type="ORF">H8D96_07835</name>
</gene>
<keyword evidence="13" id="KW-0812">Transmembrane</keyword>
<dbReference type="GO" id="GO:0000156">
    <property type="term" value="F:phosphorelay response regulator activity"/>
    <property type="evidence" value="ECO:0007669"/>
    <property type="project" value="TreeGrafter"/>
</dbReference>
<dbReference type="SMART" id="SM01079">
    <property type="entry name" value="CHASE"/>
    <property type="match status" value="1"/>
</dbReference>
<dbReference type="InterPro" id="IPR003594">
    <property type="entry name" value="HATPase_dom"/>
</dbReference>
<feature type="transmembrane region" description="Helical" evidence="13">
    <location>
        <begin position="253"/>
        <end position="277"/>
    </location>
</feature>
<evidence type="ECO:0000256" key="12">
    <source>
        <dbReference type="SAM" id="Coils"/>
    </source>
</evidence>
<comment type="caution">
    <text evidence="15">The sequence shown here is derived from an EMBL/GenBank/DDBJ whole genome shotgun (WGS) entry which is preliminary data.</text>
</comment>
<accession>A0A8J6P295</accession>
<dbReference type="InterPro" id="IPR006189">
    <property type="entry name" value="CHASE_dom"/>
</dbReference>
<evidence type="ECO:0000256" key="10">
    <source>
        <dbReference type="ARBA" id="ARBA00023012"/>
    </source>
</evidence>
<keyword evidence="12" id="KW-0175">Coiled coil</keyword>
<keyword evidence="6" id="KW-0808">Transferase</keyword>